<evidence type="ECO:0000256" key="3">
    <source>
        <dbReference type="ARBA" id="ARBA00022801"/>
    </source>
</evidence>
<proteinExistence type="inferred from homology"/>
<dbReference type="SMART" id="SM00173">
    <property type="entry name" value="RAS"/>
    <property type="match status" value="1"/>
</dbReference>
<evidence type="ECO:0000313" key="5">
    <source>
        <dbReference type="EMBL" id="JAG38339.1"/>
    </source>
</evidence>
<reference evidence="5" key="2">
    <citation type="submission" date="2014-07" db="EMBL/GenBank/DDBJ databases">
        <authorList>
            <person name="Hull J."/>
        </authorList>
    </citation>
    <scope>NUCLEOTIDE SEQUENCE</scope>
</reference>
<dbReference type="NCBIfam" id="TIGR00231">
    <property type="entry name" value="small_GTP"/>
    <property type="match status" value="1"/>
</dbReference>
<gene>
    <name evidence="5" type="primary">RERG</name>
    <name evidence="5" type="ORF">CM83_5227</name>
</gene>
<dbReference type="InterPro" id="IPR001806">
    <property type="entry name" value="Small_GTPase"/>
</dbReference>
<dbReference type="SMART" id="SM00174">
    <property type="entry name" value="RHO"/>
    <property type="match status" value="1"/>
</dbReference>
<dbReference type="PROSITE" id="PS51419">
    <property type="entry name" value="RAB"/>
    <property type="match status" value="1"/>
</dbReference>
<dbReference type="PROSITE" id="PS51421">
    <property type="entry name" value="RAS"/>
    <property type="match status" value="1"/>
</dbReference>
<name>A0A0A9Z1I0_LYGHE</name>
<dbReference type="AlphaFoldDB" id="A0A0A9Z1I0"/>
<sequence length="308" mass="35119">MSGSPKSPFSKLSLLCKQKPLRVVLLGQCGVGKTALVVRFITKRFIGEYDPNLEKVYSYNSTVGKEMVSLEILDTAGHNQDKEFSALEMNIRWGEIFILMYAVTDKCSFDECNRLKFLINYNKNRKKRNSLKDSTGDVPVVLVGNKNDQLGERMVSYDEGLERSKEIGCFCFHEISVRESITQVNAIFGDLWQYWKMHAKFPKLKRSESDAQASAVPPWNRYSDWKEAAAKLGNTTDEDDGKSLSMDNCDELDVLPPFRGRASTDGRLLVKPNKREFSTRPAFTRNMSSNRQADRRMSISMRGNNITY</sequence>
<dbReference type="SMART" id="SM00175">
    <property type="entry name" value="RAB"/>
    <property type="match status" value="1"/>
</dbReference>
<accession>A0A0A9Z1I0</accession>
<dbReference type="GO" id="GO:0005525">
    <property type="term" value="F:GTP binding"/>
    <property type="evidence" value="ECO:0007669"/>
    <property type="project" value="InterPro"/>
</dbReference>
<dbReference type="InterPro" id="IPR005225">
    <property type="entry name" value="Small_GTP-bd"/>
</dbReference>
<dbReference type="InterPro" id="IPR051065">
    <property type="entry name" value="Ras-related_GTPase"/>
</dbReference>
<reference evidence="5" key="1">
    <citation type="journal article" date="2014" name="PLoS ONE">
        <title>Transcriptome-Based Identification of ABC Transporters in the Western Tarnished Plant Bug Lygus hesperus.</title>
        <authorList>
            <person name="Hull J.J."/>
            <person name="Chaney K."/>
            <person name="Geib S.M."/>
            <person name="Fabrick J.A."/>
            <person name="Brent C.S."/>
            <person name="Walsh D."/>
            <person name="Lavine L.C."/>
        </authorList>
    </citation>
    <scope>NUCLEOTIDE SEQUENCE</scope>
</reference>
<evidence type="ECO:0000256" key="2">
    <source>
        <dbReference type="ARBA" id="ARBA00011984"/>
    </source>
</evidence>
<dbReference type="EMBL" id="GBHO01005265">
    <property type="protein sequence ID" value="JAG38339.1"/>
    <property type="molecule type" value="Transcribed_RNA"/>
</dbReference>
<keyword evidence="3" id="KW-0378">Hydrolase</keyword>
<protein>
    <recommendedName>
        <fullName evidence="2">small monomeric GTPase</fullName>
        <ecNumber evidence="2">3.6.5.2</ecNumber>
    </recommendedName>
</protein>
<dbReference type="Gene3D" id="3.40.50.300">
    <property type="entry name" value="P-loop containing nucleotide triphosphate hydrolases"/>
    <property type="match status" value="1"/>
</dbReference>
<dbReference type="SUPFAM" id="SSF52540">
    <property type="entry name" value="P-loop containing nucleoside triphosphate hydrolases"/>
    <property type="match status" value="1"/>
</dbReference>
<dbReference type="PANTHER" id="PTHR45704">
    <property type="entry name" value="RAS-LIKE FAMILY MEMBER 11"/>
    <property type="match status" value="1"/>
</dbReference>
<dbReference type="GO" id="GO:0003925">
    <property type="term" value="F:G protein activity"/>
    <property type="evidence" value="ECO:0007669"/>
    <property type="project" value="UniProtKB-EC"/>
</dbReference>
<dbReference type="EC" id="3.6.5.2" evidence="2"/>
<dbReference type="Pfam" id="PF00071">
    <property type="entry name" value="Ras"/>
    <property type="match status" value="1"/>
</dbReference>
<evidence type="ECO:0000256" key="4">
    <source>
        <dbReference type="ARBA" id="ARBA00048098"/>
    </source>
</evidence>
<dbReference type="PRINTS" id="PR00449">
    <property type="entry name" value="RASTRNSFRMNG"/>
</dbReference>
<comment type="similarity">
    <text evidence="1">Belongs to the small GTPase superfamily. Ras family.</text>
</comment>
<dbReference type="InterPro" id="IPR027417">
    <property type="entry name" value="P-loop_NTPase"/>
</dbReference>
<comment type="catalytic activity">
    <reaction evidence="4">
        <text>GTP + H2O = GDP + phosphate + H(+)</text>
        <dbReference type="Rhea" id="RHEA:19669"/>
        <dbReference type="ChEBI" id="CHEBI:15377"/>
        <dbReference type="ChEBI" id="CHEBI:15378"/>
        <dbReference type="ChEBI" id="CHEBI:37565"/>
        <dbReference type="ChEBI" id="CHEBI:43474"/>
        <dbReference type="ChEBI" id="CHEBI:58189"/>
        <dbReference type="EC" id="3.6.5.2"/>
    </reaction>
</comment>
<organism evidence="5">
    <name type="scientific">Lygus hesperus</name>
    <name type="common">Western plant bug</name>
    <dbReference type="NCBI Taxonomy" id="30085"/>
    <lineage>
        <taxon>Eukaryota</taxon>
        <taxon>Metazoa</taxon>
        <taxon>Ecdysozoa</taxon>
        <taxon>Arthropoda</taxon>
        <taxon>Hexapoda</taxon>
        <taxon>Insecta</taxon>
        <taxon>Pterygota</taxon>
        <taxon>Neoptera</taxon>
        <taxon>Paraneoptera</taxon>
        <taxon>Hemiptera</taxon>
        <taxon>Heteroptera</taxon>
        <taxon>Panheteroptera</taxon>
        <taxon>Cimicomorpha</taxon>
        <taxon>Miridae</taxon>
        <taxon>Mirini</taxon>
        <taxon>Lygus</taxon>
    </lineage>
</organism>
<evidence type="ECO:0000256" key="1">
    <source>
        <dbReference type="ARBA" id="ARBA00008344"/>
    </source>
</evidence>